<sequence length="86" mass="8853">MGPGFAFLYVPAEELEAGSNPALFLAMGEKIKSNRSGLLVGHPGTALAIPASDETVGSNSTSAILIVTGMARHRACETAMRGVHVT</sequence>
<evidence type="ECO:0000313" key="1">
    <source>
        <dbReference type="EMBL" id="KAJ5379176.1"/>
    </source>
</evidence>
<dbReference type="AlphaFoldDB" id="A0A9W9SID6"/>
<gene>
    <name evidence="1" type="ORF">N7509_012295</name>
</gene>
<organism evidence="1 2">
    <name type="scientific">Penicillium cosmopolitanum</name>
    <dbReference type="NCBI Taxonomy" id="1131564"/>
    <lineage>
        <taxon>Eukaryota</taxon>
        <taxon>Fungi</taxon>
        <taxon>Dikarya</taxon>
        <taxon>Ascomycota</taxon>
        <taxon>Pezizomycotina</taxon>
        <taxon>Eurotiomycetes</taxon>
        <taxon>Eurotiomycetidae</taxon>
        <taxon>Eurotiales</taxon>
        <taxon>Aspergillaceae</taxon>
        <taxon>Penicillium</taxon>
    </lineage>
</organism>
<accession>A0A9W9SID6</accession>
<keyword evidence="2" id="KW-1185">Reference proteome</keyword>
<reference evidence="1" key="1">
    <citation type="submission" date="2022-12" db="EMBL/GenBank/DDBJ databases">
        <authorList>
            <person name="Petersen C."/>
        </authorList>
    </citation>
    <scope>NUCLEOTIDE SEQUENCE</scope>
    <source>
        <strain evidence="1">IBT 29677</strain>
    </source>
</reference>
<name>A0A9W9SID6_9EURO</name>
<dbReference type="Proteomes" id="UP001147747">
    <property type="component" value="Unassembled WGS sequence"/>
</dbReference>
<dbReference type="EMBL" id="JAPZBU010000011">
    <property type="protein sequence ID" value="KAJ5379176.1"/>
    <property type="molecule type" value="Genomic_DNA"/>
</dbReference>
<comment type="caution">
    <text evidence="1">The sequence shown here is derived from an EMBL/GenBank/DDBJ whole genome shotgun (WGS) entry which is preliminary data.</text>
</comment>
<evidence type="ECO:0000313" key="2">
    <source>
        <dbReference type="Proteomes" id="UP001147747"/>
    </source>
</evidence>
<protein>
    <submittedName>
        <fullName evidence="1">Uncharacterized protein</fullName>
    </submittedName>
</protein>
<dbReference type="GeneID" id="81375912"/>
<reference evidence="1" key="2">
    <citation type="journal article" date="2023" name="IMA Fungus">
        <title>Comparative genomic study of the Penicillium genus elucidates a diverse pangenome and 15 lateral gene transfer events.</title>
        <authorList>
            <person name="Petersen C."/>
            <person name="Sorensen T."/>
            <person name="Nielsen M.R."/>
            <person name="Sondergaard T.E."/>
            <person name="Sorensen J.L."/>
            <person name="Fitzpatrick D.A."/>
            <person name="Frisvad J.C."/>
            <person name="Nielsen K.L."/>
        </authorList>
    </citation>
    <scope>NUCLEOTIDE SEQUENCE</scope>
    <source>
        <strain evidence="1">IBT 29677</strain>
    </source>
</reference>
<dbReference type="RefSeq" id="XP_056482962.1">
    <property type="nucleotide sequence ID" value="XM_056636932.1"/>
</dbReference>
<proteinExistence type="predicted"/>